<evidence type="ECO:0000313" key="1">
    <source>
        <dbReference type="EMBL" id="KAJ1352443.1"/>
    </source>
</evidence>
<proteinExistence type="predicted"/>
<protein>
    <submittedName>
        <fullName evidence="1">Uncharacterized protein</fullName>
    </submittedName>
</protein>
<dbReference type="AlphaFoldDB" id="A0AAD5MA77"/>
<sequence>MKLPINQCSTHTTLLVNEPKSFLYTLATDVHNLGITGNVEQIMGALNEEERATFVRLTKRVHLDRSGMTENCSENLVQLEQLH</sequence>
<gene>
    <name evidence="1" type="ORF">KIN20_008773</name>
</gene>
<comment type="caution">
    <text evidence="1">The sequence shown here is derived from an EMBL/GenBank/DDBJ whole genome shotgun (WGS) entry which is preliminary data.</text>
</comment>
<name>A0AAD5MA77_PARTN</name>
<organism evidence="1 2">
    <name type="scientific">Parelaphostrongylus tenuis</name>
    <name type="common">Meningeal worm</name>
    <dbReference type="NCBI Taxonomy" id="148309"/>
    <lineage>
        <taxon>Eukaryota</taxon>
        <taxon>Metazoa</taxon>
        <taxon>Ecdysozoa</taxon>
        <taxon>Nematoda</taxon>
        <taxon>Chromadorea</taxon>
        <taxon>Rhabditida</taxon>
        <taxon>Rhabditina</taxon>
        <taxon>Rhabditomorpha</taxon>
        <taxon>Strongyloidea</taxon>
        <taxon>Metastrongylidae</taxon>
        <taxon>Parelaphostrongylus</taxon>
    </lineage>
</organism>
<keyword evidence="2" id="KW-1185">Reference proteome</keyword>
<accession>A0AAD5MA77</accession>
<dbReference type="Proteomes" id="UP001196413">
    <property type="component" value="Unassembled WGS sequence"/>
</dbReference>
<evidence type="ECO:0000313" key="2">
    <source>
        <dbReference type="Proteomes" id="UP001196413"/>
    </source>
</evidence>
<dbReference type="EMBL" id="JAHQIW010001412">
    <property type="protein sequence ID" value="KAJ1352443.1"/>
    <property type="molecule type" value="Genomic_DNA"/>
</dbReference>
<reference evidence="1" key="1">
    <citation type="submission" date="2021-06" db="EMBL/GenBank/DDBJ databases">
        <title>Parelaphostrongylus tenuis whole genome reference sequence.</title>
        <authorList>
            <person name="Garwood T.J."/>
            <person name="Larsen P.A."/>
            <person name="Fountain-Jones N.M."/>
            <person name="Garbe J.R."/>
            <person name="Macchietto M.G."/>
            <person name="Kania S.A."/>
            <person name="Gerhold R.W."/>
            <person name="Richards J.E."/>
            <person name="Wolf T.M."/>
        </authorList>
    </citation>
    <scope>NUCLEOTIDE SEQUENCE</scope>
    <source>
        <strain evidence="1">MNPRO001-30</strain>
        <tissue evidence="1">Meninges</tissue>
    </source>
</reference>